<proteinExistence type="predicted"/>
<accession>A0ACC2LY13</accession>
<sequence length="113" mass="12989">MERGGVLEKVLEQKRETRVSEPSSLACSLYRNQWELHESTYFVHCKGNIRLHESGILKCVHFTATRSRSIQWTLHVDRIGVVSGKAIFGPPLEEYWTKKLQEEASKKKDEGSS</sequence>
<gene>
    <name evidence="1" type="ORF">MRB53_012527</name>
</gene>
<comment type="caution">
    <text evidence="1">The sequence shown here is derived from an EMBL/GenBank/DDBJ whole genome shotgun (WGS) entry which is preliminary data.</text>
</comment>
<keyword evidence="2" id="KW-1185">Reference proteome</keyword>
<protein>
    <submittedName>
        <fullName evidence="1">Uncharacterized protein</fullName>
    </submittedName>
</protein>
<evidence type="ECO:0000313" key="2">
    <source>
        <dbReference type="Proteomes" id="UP001234297"/>
    </source>
</evidence>
<dbReference type="EMBL" id="CM056811">
    <property type="protein sequence ID" value="KAJ8638260.1"/>
    <property type="molecule type" value="Genomic_DNA"/>
</dbReference>
<reference evidence="1 2" key="1">
    <citation type="journal article" date="2022" name="Hortic Res">
        <title>A haplotype resolved chromosomal level avocado genome allows analysis of novel avocado genes.</title>
        <authorList>
            <person name="Nath O."/>
            <person name="Fletcher S.J."/>
            <person name="Hayward A."/>
            <person name="Shaw L.M."/>
            <person name="Masouleh A.K."/>
            <person name="Furtado A."/>
            <person name="Henry R.J."/>
            <person name="Mitter N."/>
        </authorList>
    </citation>
    <scope>NUCLEOTIDE SEQUENCE [LARGE SCALE GENOMIC DNA]</scope>
    <source>
        <strain evidence="2">cv. Hass</strain>
    </source>
</reference>
<name>A0ACC2LY13_PERAE</name>
<organism evidence="1 2">
    <name type="scientific">Persea americana</name>
    <name type="common">Avocado</name>
    <dbReference type="NCBI Taxonomy" id="3435"/>
    <lineage>
        <taxon>Eukaryota</taxon>
        <taxon>Viridiplantae</taxon>
        <taxon>Streptophyta</taxon>
        <taxon>Embryophyta</taxon>
        <taxon>Tracheophyta</taxon>
        <taxon>Spermatophyta</taxon>
        <taxon>Magnoliopsida</taxon>
        <taxon>Magnoliidae</taxon>
        <taxon>Laurales</taxon>
        <taxon>Lauraceae</taxon>
        <taxon>Persea</taxon>
    </lineage>
</organism>
<dbReference type="Proteomes" id="UP001234297">
    <property type="component" value="Chromosome 3"/>
</dbReference>
<evidence type="ECO:0000313" key="1">
    <source>
        <dbReference type="EMBL" id="KAJ8638260.1"/>
    </source>
</evidence>